<accession>A0A2Z3JHL6</accession>
<evidence type="ECO:0000313" key="1">
    <source>
        <dbReference type="EMBL" id="AWN24583.1"/>
    </source>
</evidence>
<dbReference type="OrthoDB" id="5242510at2"/>
<gene>
    <name evidence="1" type="ORF">DKM44_08935</name>
</gene>
<dbReference type="EMBL" id="CP029494">
    <property type="protein sequence ID" value="AWN24583.1"/>
    <property type="molecule type" value="Genomic_DNA"/>
</dbReference>
<dbReference type="AlphaFoldDB" id="A0A2Z3JHL6"/>
<protein>
    <recommendedName>
        <fullName evidence="3">DUF3445 domain-containing protein</fullName>
    </recommendedName>
</protein>
<proteinExistence type="predicted"/>
<evidence type="ECO:0008006" key="3">
    <source>
        <dbReference type="Google" id="ProtNLM"/>
    </source>
</evidence>
<keyword evidence="2" id="KW-1185">Reference proteome</keyword>
<name>A0A2Z3JHL6_9DEIO</name>
<reference evidence="1 2" key="1">
    <citation type="submission" date="2018-05" db="EMBL/GenBank/DDBJ databases">
        <title>Complete Genome Sequence of Deinococcus sp. strain 17bor-2.</title>
        <authorList>
            <person name="Srinivasan S."/>
        </authorList>
    </citation>
    <scope>NUCLEOTIDE SEQUENCE [LARGE SCALE GENOMIC DNA]</scope>
    <source>
        <strain evidence="1 2">17bor-2</strain>
    </source>
</reference>
<dbReference type="InterPro" id="IPR021848">
    <property type="entry name" value="HODM_asu-like"/>
</dbReference>
<dbReference type="KEGG" id="dez:DKM44_08935"/>
<dbReference type="Pfam" id="PF11927">
    <property type="entry name" value="HODM_asu-like"/>
    <property type="match status" value="1"/>
</dbReference>
<organism evidence="1 2">
    <name type="scientific">Deinococcus irradiatisoli</name>
    <dbReference type="NCBI Taxonomy" id="2202254"/>
    <lineage>
        <taxon>Bacteria</taxon>
        <taxon>Thermotogati</taxon>
        <taxon>Deinococcota</taxon>
        <taxon>Deinococci</taxon>
        <taxon>Deinococcales</taxon>
        <taxon>Deinococcaceae</taxon>
        <taxon>Deinococcus</taxon>
    </lineage>
</organism>
<evidence type="ECO:0000313" key="2">
    <source>
        <dbReference type="Proteomes" id="UP000245368"/>
    </source>
</evidence>
<dbReference type="Proteomes" id="UP000245368">
    <property type="component" value="Chromosome"/>
</dbReference>
<sequence>MPAEPPTVYHPYQHGPLRLGKYSVSAGLYRLGQQPIHPAGGVLETHLLAFDRLYPQYLARKVAARACLQRHYVQAALFSPLRTAALTRLAAALAQDSGGAIRWDGQTLVNAWLGWTLRLDLERGAVLDLRRDPAPLADLVGSVEPLDAFDALAVQAQEDFSVWARAEGGSEYQALIHASYPQHWQPLEKIGRPFAEVHAPVAGIEALSASVPKLFPTILARGPFVRFGWGVNAPQRLDHHPALGPGARGWHLWVERQTLSGFEAEGGALFTIRPYAYPLEQVLDAEQAAALADALRSMTPQQAAYKGLGEQRPLLLAELDAWAERREAVRP</sequence>